<dbReference type="PhylomeDB" id="A7T5K6"/>
<dbReference type="AlphaFoldDB" id="A7T5K6"/>
<dbReference type="SMART" id="SM00228">
    <property type="entry name" value="PDZ"/>
    <property type="match status" value="1"/>
</dbReference>
<dbReference type="eggNOG" id="KOG0619">
    <property type="taxonomic scope" value="Eukaryota"/>
</dbReference>
<evidence type="ECO:0000313" key="4">
    <source>
        <dbReference type="Proteomes" id="UP000001593"/>
    </source>
</evidence>
<organism evidence="3 4">
    <name type="scientific">Nematostella vectensis</name>
    <name type="common">Starlet sea anemone</name>
    <dbReference type="NCBI Taxonomy" id="45351"/>
    <lineage>
        <taxon>Eukaryota</taxon>
        <taxon>Metazoa</taxon>
        <taxon>Cnidaria</taxon>
        <taxon>Anthozoa</taxon>
        <taxon>Hexacorallia</taxon>
        <taxon>Actiniaria</taxon>
        <taxon>Edwardsiidae</taxon>
        <taxon>Nematostella</taxon>
    </lineage>
</organism>
<dbReference type="PROSITE" id="PS50106">
    <property type="entry name" value="PDZ"/>
    <property type="match status" value="1"/>
</dbReference>
<dbReference type="PANTHER" id="PTHR23119">
    <property type="entry name" value="DISCS LARGE"/>
    <property type="match status" value="1"/>
</dbReference>
<reference evidence="3 4" key="1">
    <citation type="journal article" date="2007" name="Science">
        <title>Sea anemone genome reveals ancestral eumetazoan gene repertoire and genomic organization.</title>
        <authorList>
            <person name="Putnam N.H."/>
            <person name="Srivastava M."/>
            <person name="Hellsten U."/>
            <person name="Dirks B."/>
            <person name="Chapman J."/>
            <person name="Salamov A."/>
            <person name="Terry A."/>
            <person name="Shapiro H."/>
            <person name="Lindquist E."/>
            <person name="Kapitonov V.V."/>
            <person name="Jurka J."/>
            <person name="Genikhovich G."/>
            <person name="Grigoriev I.V."/>
            <person name="Lucas S.M."/>
            <person name="Steele R.E."/>
            <person name="Finnerty J.R."/>
            <person name="Technau U."/>
            <person name="Martindale M.Q."/>
            <person name="Rokhsar D.S."/>
        </authorList>
    </citation>
    <scope>NUCLEOTIDE SEQUENCE [LARGE SCALE GENOMIC DNA]</scope>
    <source>
        <strain evidence="4">CH2 X CH6</strain>
    </source>
</reference>
<sequence length="89" mass="9309">KSPGEKLGISIRGGAKGHPGNPLDKTDEGIFISKVSEGAAAHKDGRLMVGQRILEVNGVSLLGATHLEAVRALRSMGDRVTLLVCDGYD</sequence>
<dbReference type="PANTHER" id="PTHR23119:SF50">
    <property type="entry name" value="PDZ DOMAIN-CONTAINING PROTEIN"/>
    <property type="match status" value="1"/>
</dbReference>
<dbReference type="HOGENOM" id="CLU_2461128_0_0_1"/>
<accession>A7T5K6</accession>
<dbReference type="STRING" id="45351.A7T5K6"/>
<name>A7T5K6_NEMVE</name>
<dbReference type="Proteomes" id="UP000001593">
    <property type="component" value="Unassembled WGS sequence"/>
</dbReference>
<dbReference type="Gene3D" id="2.30.42.10">
    <property type="match status" value="1"/>
</dbReference>
<protein>
    <recommendedName>
        <fullName evidence="2">PDZ domain-containing protein</fullName>
    </recommendedName>
</protein>
<feature type="non-terminal residue" evidence="3">
    <location>
        <position position="89"/>
    </location>
</feature>
<dbReference type="InterPro" id="IPR036034">
    <property type="entry name" value="PDZ_sf"/>
</dbReference>
<evidence type="ECO:0000259" key="2">
    <source>
        <dbReference type="PROSITE" id="PS50106"/>
    </source>
</evidence>
<dbReference type="Pfam" id="PF00595">
    <property type="entry name" value="PDZ"/>
    <property type="match status" value="1"/>
</dbReference>
<dbReference type="CDD" id="cd06701">
    <property type="entry name" value="PDZ4_Scribble-like"/>
    <property type="match status" value="1"/>
</dbReference>
<proteinExistence type="predicted"/>
<dbReference type="InterPro" id="IPR050614">
    <property type="entry name" value="Synaptic_Scaffolding_LAP-MAGUK"/>
</dbReference>
<gene>
    <name evidence="3" type="ORF">NEMVEDRAFT_v1g6439</name>
</gene>
<evidence type="ECO:0000313" key="3">
    <source>
        <dbReference type="EMBL" id="EDO28754.1"/>
    </source>
</evidence>
<dbReference type="EMBL" id="DS471216">
    <property type="protein sequence ID" value="EDO28754.1"/>
    <property type="molecule type" value="Genomic_DNA"/>
</dbReference>
<dbReference type="InterPro" id="IPR001478">
    <property type="entry name" value="PDZ"/>
</dbReference>
<dbReference type="SUPFAM" id="SSF50156">
    <property type="entry name" value="PDZ domain-like"/>
    <property type="match status" value="1"/>
</dbReference>
<evidence type="ECO:0000256" key="1">
    <source>
        <dbReference type="SAM" id="MobiDB-lite"/>
    </source>
</evidence>
<feature type="region of interest" description="Disordered" evidence="1">
    <location>
        <begin position="1"/>
        <end position="27"/>
    </location>
</feature>
<keyword evidence="4" id="KW-1185">Reference proteome</keyword>
<feature type="domain" description="PDZ" evidence="2">
    <location>
        <begin position="1"/>
        <end position="84"/>
    </location>
</feature>
<dbReference type="InParanoid" id="A7T5K6"/>
<feature type="non-terminal residue" evidence="3">
    <location>
        <position position="1"/>
    </location>
</feature>